<dbReference type="Proteomes" id="UP001225134">
    <property type="component" value="Unassembled WGS sequence"/>
</dbReference>
<dbReference type="InterPro" id="IPR050447">
    <property type="entry name" value="Erg6_SMT_methyltransf"/>
</dbReference>
<evidence type="ECO:0000313" key="3">
    <source>
        <dbReference type="Proteomes" id="UP001225134"/>
    </source>
</evidence>
<organism evidence="2 3">
    <name type="scientific">Sneathia sanguinegens</name>
    <dbReference type="NCBI Taxonomy" id="40543"/>
    <lineage>
        <taxon>Bacteria</taxon>
        <taxon>Fusobacteriati</taxon>
        <taxon>Fusobacteriota</taxon>
        <taxon>Fusobacteriia</taxon>
        <taxon>Fusobacteriales</taxon>
        <taxon>Leptotrichiaceae</taxon>
        <taxon>Sneathia</taxon>
    </lineage>
</organism>
<reference evidence="2 3" key="1">
    <citation type="submission" date="2023-06" db="EMBL/GenBank/DDBJ databases">
        <title>Antibody response to the Sneathia vaginalis cytopathogenic toxin A during pregnancy.</title>
        <authorList>
            <person name="Mccoy Z.T."/>
            <person name="Serrano M.G."/>
            <person name="Spaine K."/>
            <person name="Edwards D.J."/>
            <person name="Buck G.A."/>
            <person name="Jefferson K."/>
        </authorList>
    </citation>
    <scope>NUCLEOTIDE SEQUENCE [LARGE SCALE GENOMIC DNA]</scope>
    <source>
        <strain evidence="2 3">CCUG 42621</strain>
    </source>
</reference>
<dbReference type="Gene3D" id="3.40.50.150">
    <property type="entry name" value="Vaccinia Virus protein VP39"/>
    <property type="match status" value="1"/>
</dbReference>
<dbReference type="GO" id="GO:0032259">
    <property type="term" value="P:methylation"/>
    <property type="evidence" value="ECO:0007669"/>
    <property type="project" value="UniProtKB-KW"/>
</dbReference>
<sequence length="252" mass="29034">MNKEMGHIFLRRLGKKRLRPGGKEATDFLIEKLKLNENTKLLEVACNNGLNLSILAKQNPKAKFYGIDLDAKLIEEANEKFEKEGIKNVEVKKANAIKLPYEDETFDYIINEAMLTMLPDVTKEKALKEYMRVLKKGGLVLTHDVAIITHENEVKKKLSEGININVSPMTIANWKKLFEKCGYEFSSEKHGKLTLMTPKGMLKDEGFFNMLKIVFNGLKKENREQFFKMRKTFSSLKDDINYVAFVFKKGDK</sequence>
<dbReference type="PANTHER" id="PTHR44068">
    <property type="entry name" value="ZGC:194242"/>
    <property type="match status" value="1"/>
</dbReference>
<keyword evidence="2" id="KW-0808">Transferase</keyword>
<proteinExistence type="predicted"/>
<feature type="domain" description="Methyltransferase" evidence="1">
    <location>
        <begin position="36"/>
        <end position="178"/>
    </location>
</feature>
<dbReference type="RefSeq" id="WP_066729995.1">
    <property type="nucleotide sequence ID" value="NZ_CAMYCH010000006.1"/>
</dbReference>
<dbReference type="EMBL" id="JASSPP010000006">
    <property type="protein sequence ID" value="MDK9580790.1"/>
    <property type="molecule type" value="Genomic_DNA"/>
</dbReference>
<dbReference type="InterPro" id="IPR025714">
    <property type="entry name" value="Methyltranfer_dom"/>
</dbReference>
<dbReference type="CDD" id="cd02440">
    <property type="entry name" value="AdoMet_MTases"/>
    <property type="match status" value="1"/>
</dbReference>
<protein>
    <submittedName>
        <fullName evidence="2">Class I SAM-dependent methyltransferase</fullName>
        <ecNumber evidence="2">2.1.1.-</ecNumber>
    </submittedName>
</protein>
<keyword evidence="3" id="KW-1185">Reference proteome</keyword>
<dbReference type="PANTHER" id="PTHR44068:SF11">
    <property type="entry name" value="GERANYL DIPHOSPHATE 2-C-METHYLTRANSFERASE"/>
    <property type="match status" value="1"/>
</dbReference>
<evidence type="ECO:0000313" key="2">
    <source>
        <dbReference type="EMBL" id="MDK9580790.1"/>
    </source>
</evidence>
<keyword evidence="2" id="KW-0489">Methyltransferase</keyword>
<accession>A0ABT7HJS9</accession>
<gene>
    <name evidence="2" type="ORF">QQA45_04575</name>
</gene>
<dbReference type="Pfam" id="PF13847">
    <property type="entry name" value="Methyltransf_31"/>
    <property type="match status" value="1"/>
</dbReference>
<dbReference type="EC" id="2.1.1.-" evidence="2"/>
<dbReference type="GO" id="GO:0008168">
    <property type="term" value="F:methyltransferase activity"/>
    <property type="evidence" value="ECO:0007669"/>
    <property type="project" value="UniProtKB-KW"/>
</dbReference>
<name>A0ABT7HJS9_9FUSO</name>
<comment type="caution">
    <text evidence="2">The sequence shown here is derived from an EMBL/GenBank/DDBJ whole genome shotgun (WGS) entry which is preliminary data.</text>
</comment>
<evidence type="ECO:0000259" key="1">
    <source>
        <dbReference type="Pfam" id="PF13847"/>
    </source>
</evidence>
<dbReference type="SUPFAM" id="SSF53335">
    <property type="entry name" value="S-adenosyl-L-methionine-dependent methyltransferases"/>
    <property type="match status" value="1"/>
</dbReference>
<dbReference type="InterPro" id="IPR029063">
    <property type="entry name" value="SAM-dependent_MTases_sf"/>
</dbReference>